<organism evidence="1 2">
    <name type="scientific">Popillia japonica</name>
    <name type="common">Japanese beetle</name>
    <dbReference type="NCBI Taxonomy" id="7064"/>
    <lineage>
        <taxon>Eukaryota</taxon>
        <taxon>Metazoa</taxon>
        <taxon>Ecdysozoa</taxon>
        <taxon>Arthropoda</taxon>
        <taxon>Hexapoda</taxon>
        <taxon>Insecta</taxon>
        <taxon>Pterygota</taxon>
        <taxon>Neoptera</taxon>
        <taxon>Endopterygota</taxon>
        <taxon>Coleoptera</taxon>
        <taxon>Polyphaga</taxon>
        <taxon>Scarabaeiformia</taxon>
        <taxon>Scarabaeidae</taxon>
        <taxon>Rutelinae</taxon>
        <taxon>Popillia</taxon>
    </lineage>
</organism>
<evidence type="ECO:0000313" key="1">
    <source>
        <dbReference type="EMBL" id="KAK9695153.1"/>
    </source>
</evidence>
<comment type="caution">
    <text evidence="1">The sequence shown here is derived from an EMBL/GenBank/DDBJ whole genome shotgun (WGS) entry which is preliminary data.</text>
</comment>
<protein>
    <submittedName>
        <fullName evidence="1">Uncharacterized protein</fullName>
    </submittedName>
</protein>
<evidence type="ECO:0000313" key="2">
    <source>
        <dbReference type="Proteomes" id="UP001458880"/>
    </source>
</evidence>
<gene>
    <name evidence="1" type="ORF">QE152_g33046</name>
</gene>
<name>A0AAW1IXZ5_POPJA</name>
<dbReference type="Proteomes" id="UP001458880">
    <property type="component" value="Unassembled WGS sequence"/>
</dbReference>
<reference evidence="1 2" key="1">
    <citation type="journal article" date="2024" name="BMC Genomics">
        <title>De novo assembly and annotation of Popillia japonica's genome with initial clues to its potential as an invasive pest.</title>
        <authorList>
            <person name="Cucini C."/>
            <person name="Boschi S."/>
            <person name="Funari R."/>
            <person name="Cardaioli E."/>
            <person name="Iannotti N."/>
            <person name="Marturano G."/>
            <person name="Paoli F."/>
            <person name="Bruttini M."/>
            <person name="Carapelli A."/>
            <person name="Frati F."/>
            <person name="Nardi F."/>
        </authorList>
    </citation>
    <scope>NUCLEOTIDE SEQUENCE [LARGE SCALE GENOMIC DNA]</scope>
    <source>
        <strain evidence="1">DMR45628</strain>
    </source>
</reference>
<dbReference type="AlphaFoldDB" id="A0AAW1IXZ5"/>
<keyword evidence="2" id="KW-1185">Reference proteome</keyword>
<accession>A0AAW1IXZ5</accession>
<sequence length="90" mass="10307">MPNMIGGFGEIFLKWKMGSRSEQNVKYFNKEVCGLSAVVKDHIYKGNKQCTSKDGISLEANRSDNETMKIEGRICKYLPKIVSLRRDEFV</sequence>
<dbReference type="EMBL" id="JASPKY010000490">
    <property type="protein sequence ID" value="KAK9695153.1"/>
    <property type="molecule type" value="Genomic_DNA"/>
</dbReference>
<proteinExistence type="predicted"/>